<proteinExistence type="predicted"/>
<feature type="domain" description="TfuA-like core" evidence="1">
    <location>
        <begin position="54"/>
        <end position="173"/>
    </location>
</feature>
<evidence type="ECO:0000313" key="3">
    <source>
        <dbReference type="Proteomes" id="UP000249739"/>
    </source>
</evidence>
<dbReference type="Pfam" id="PF07812">
    <property type="entry name" value="TfuA"/>
    <property type="match status" value="1"/>
</dbReference>
<protein>
    <submittedName>
        <fullName evidence="2">TfuA protein</fullName>
    </submittedName>
</protein>
<accession>A0A2W5FLJ7</accession>
<reference evidence="2 3" key="1">
    <citation type="submission" date="2017-08" db="EMBL/GenBank/DDBJ databases">
        <title>Infants hospitalized years apart are colonized by the same room-sourced microbial strains.</title>
        <authorList>
            <person name="Brooks B."/>
            <person name="Olm M.R."/>
            <person name="Firek B.A."/>
            <person name="Baker R."/>
            <person name="Thomas B.C."/>
            <person name="Morowitz M.J."/>
            <person name="Banfield J.F."/>
        </authorList>
    </citation>
    <scope>NUCLEOTIDE SEQUENCE [LARGE SCALE GENOMIC DNA]</scope>
    <source>
        <strain evidence="2">S2_006_000_R2_64</strain>
    </source>
</reference>
<evidence type="ECO:0000313" key="2">
    <source>
        <dbReference type="EMBL" id="PZP54680.1"/>
    </source>
</evidence>
<comment type="caution">
    <text evidence="2">The sequence shown here is derived from an EMBL/GenBank/DDBJ whole genome shotgun (WGS) entry which is preliminary data.</text>
</comment>
<evidence type="ECO:0000259" key="1">
    <source>
        <dbReference type="Pfam" id="PF07812"/>
    </source>
</evidence>
<dbReference type="EMBL" id="QFOT01000117">
    <property type="protein sequence ID" value="PZP54680.1"/>
    <property type="molecule type" value="Genomic_DNA"/>
</dbReference>
<dbReference type="AlphaFoldDB" id="A0A2W5FLJ7"/>
<gene>
    <name evidence="2" type="ORF">DI586_09170</name>
</gene>
<dbReference type="InterPro" id="IPR012924">
    <property type="entry name" value="TfuA_core"/>
</dbReference>
<dbReference type="Proteomes" id="UP000249739">
    <property type="component" value="Unassembled WGS sequence"/>
</dbReference>
<organism evidence="2 3">
    <name type="scientific">Micavibrio aeruginosavorus</name>
    <dbReference type="NCBI Taxonomy" id="349221"/>
    <lineage>
        <taxon>Bacteria</taxon>
        <taxon>Pseudomonadati</taxon>
        <taxon>Bdellovibrionota</taxon>
        <taxon>Bdellovibrionia</taxon>
        <taxon>Bdellovibrionales</taxon>
        <taxon>Pseudobdellovibrionaceae</taxon>
        <taxon>Micavibrio</taxon>
    </lineage>
</organism>
<sequence>MQLSDRTIIFGGLSIKQQYVEQQFPRAFFFPPACQGDLVRAFNQYKPSQIALIDGFFEFTPSVWHKDILYLISQGVTVYGSSSMGALRASELHDFGMIGHGLIFEKYKSGEFEDDDEVAVFYGPKEIDYPSLSEAMVNIRATVDRILRKKLIDTQLGEQIIITAKSMFYKSRTYSNILESINDDTHSRKNLCAIIEEHRIDQKKDDAISLLEMLKSNHRLYTPPKFKFYETVFWNKAF</sequence>
<name>A0A2W5FLJ7_9BACT</name>